<dbReference type="Gene3D" id="3.80.10.10">
    <property type="entry name" value="Ribonuclease Inhibitor"/>
    <property type="match status" value="1"/>
</dbReference>
<dbReference type="Proteomes" id="UP000515121">
    <property type="component" value="Unplaced"/>
</dbReference>
<dbReference type="InterPro" id="IPR036388">
    <property type="entry name" value="WH-like_DNA-bd_sf"/>
</dbReference>
<keyword evidence="2" id="KW-0547">Nucleotide-binding</keyword>
<protein>
    <submittedName>
        <fullName evidence="9">Disease resistance protein RPM1-like</fullName>
    </submittedName>
</protein>
<reference evidence="9" key="1">
    <citation type="submission" date="2025-08" db="UniProtKB">
        <authorList>
            <consortium name="RefSeq"/>
        </authorList>
    </citation>
    <scope>IDENTIFICATION</scope>
    <source>
        <tissue evidence="9">Fruit stalk</tissue>
    </source>
</reference>
<dbReference type="Gene3D" id="3.40.50.300">
    <property type="entry name" value="P-loop containing nucleotide triphosphate hydrolases"/>
    <property type="match status" value="1"/>
</dbReference>
<proteinExistence type="predicted"/>
<keyword evidence="1" id="KW-0677">Repeat</keyword>
<dbReference type="InterPro" id="IPR038005">
    <property type="entry name" value="RX-like_CC"/>
</dbReference>
<dbReference type="Pfam" id="PF23598">
    <property type="entry name" value="LRR_14"/>
    <property type="match status" value="1"/>
</dbReference>
<dbReference type="InterPro" id="IPR032675">
    <property type="entry name" value="LRR_dom_sf"/>
</dbReference>
<dbReference type="GO" id="GO:0043531">
    <property type="term" value="F:ADP binding"/>
    <property type="evidence" value="ECO:0007669"/>
    <property type="project" value="InterPro"/>
</dbReference>
<feature type="domain" description="Disease resistance protein winged helix" evidence="6">
    <location>
        <begin position="438"/>
        <end position="508"/>
    </location>
</feature>
<feature type="domain" description="NB-ARC" evidence="4">
    <location>
        <begin position="174"/>
        <end position="348"/>
    </location>
</feature>
<dbReference type="Gene3D" id="1.20.5.4130">
    <property type="match status" value="1"/>
</dbReference>
<evidence type="ECO:0000313" key="8">
    <source>
        <dbReference type="Proteomes" id="UP000515121"/>
    </source>
</evidence>
<dbReference type="FunFam" id="3.40.50.300:FF:001091">
    <property type="entry name" value="Probable disease resistance protein At1g61300"/>
    <property type="match status" value="1"/>
</dbReference>
<evidence type="ECO:0000259" key="6">
    <source>
        <dbReference type="Pfam" id="PF23559"/>
    </source>
</evidence>
<evidence type="ECO:0000256" key="2">
    <source>
        <dbReference type="ARBA" id="ARBA00022741"/>
    </source>
</evidence>
<dbReference type="SUPFAM" id="SSF52540">
    <property type="entry name" value="P-loop containing nucleoside triphosphate hydrolases"/>
    <property type="match status" value="1"/>
</dbReference>
<dbReference type="InterPro" id="IPR027417">
    <property type="entry name" value="P-loop_NTPase"/>
</dbReference>
<dbReference type="KEGG" id="dzi:111276259"/>
<dbReference type="InterPro" id="IPR058922">
    <property type="entry name" value="WHD_DRP"/>
</dbReference>
<dbReference type="Pfam" id="PF00931">
    <property type="entry name" value="NB-ARC"/>
    <property type="match status" value="1"/>
</dbReference>
<dbReference type="Pfam" id="PF23559">
    <property type="entry name" value="WHD_DRP"/>
    <property type="match status" value="1"/>
</dbReference>
<dbReference type="InterPro" id="IPR002182">
    <property type="entry name" value="NB-ARC"/>
</dbReference>
<dbReference type="OrthoDB" id="995467at2759"/>
<evidence type="ECO:0000256" key="1">
    <source>
        <dbReference type="ARBA" id="ARBA00022737"/>
    </source>
</evidence>
<dbReference type="Gene3D" id="1.10.8.430">
    <property type="entry name" value="Helical domain of apoptotic protease-activating factors"/>
    <property type="match status" value="1"/>
</dbReference>
<dbReference type="InterPro" id="IPR042197">
    <property type="entry name" value="Apaf_helical"/>
</dbReference>
<keyword evidence="3" id="KW-0611">Plant defense</keyword>
<keyword evidence="8" id="KW-1185">Reference proteome</keyword>
<evidence type="ECO:0000313" key="9">
    <source>
        <dbReference type="RefSeq" id="XP_022717761.1"/>
    </source>
</evidence>
<dbReference type="GeneID" id="111276259"/>
<evidence type="ECO:0000259" key="4">
    <source>
        <dbReference type="Pfam" id="PF00931"/>
    </source>
</evidence>
<dbReference type="SUPFAM" id="SSF52058">
    <property type="entry name" value="L domain-like"/>
    <property type="match status" value="1"/>
</dbReference>
<accession>A0A6P5WQH3</accession>
<dbReference type="Pfam" id="PF18052">
    <property type="entry name" value="Rx_N"/>
    <property type="match status" value="1"/>
</dbReference>
<organism evidence="8 9">
    <name type="scientific">Durio zibethinus</name>
    <name type="common">Durian</name>
    <dbReference type="NCBI Taxonomy" id="66656"/>
    <lineage>
        <taxon>Eukaryota</taxon>
        <taxon>Viridiplantae</taxon>
        <taxon>Streptophyta</taxon>
        <taxon>Embryophyta</taxon>
        <taxon>Tracheophyta</taxon>
        <taxon>Spermatophyta</taxon>
        <taxon>Magnoliopsida</taxon>
        <taxon>eudicotyledons</taxon>
        <taxon>Gunneridae</taxon>
        <taxon>Pentapetalae</taxon>
        <taxon>rosids</taxon>
        <taxon>malvids</taxon>
        <taxon>Malvales</taxon>
        <taxon>Malvaceae</taxon>
        <taxon>Helicteroideae</taxon>
        <taxon>Durio</taxon>
    </lineage>
</organism>
<dbReference type="AlphaFoldDB" id="A0A6P5WQH3"/>
<dbReference type="InterPro" id="IPR044974">
    <property type="entry name" value="Disease_R_plants"/>
</dbReference>
<dbReference type="InterPro" id="IPR055414">
    <property type="entry name" value="LRR_R13L4/SHOC2-like"/>
</dbReference>
<dbReference type="RefSeq" id="XP_022717761.1">
    <property type="nucleotide sequence ID" value="XM_022862026.1"/>
</dbReference>
<feature type="domain" description="Disease resistance N-terminal" evidence="5">
    <location>
        <begin position="5"/>
        <end position="94"/>
    </location>
</feature>
<evidence type="ECO:0000256" key="3">
    <source>
        <dbReference type="ARBA" id="ARBA00022821"/>
    </source>
</evidence>
<sequence length="940" mass="108173">MAEAAVNLVLNRLIALLKEEAKVLRGVNREVEDIKIELEFISSFLRDADARAEESNNGVKTWVRHIREAAYSIEDAIDEYMLYVGKHGDQHGFKDFLTKIACMIKSVKRQREMVSKIQELKRSVHEIGEKSRRYGFNISEQGGSSRGANDKKWHDPRAGLHFVENDALVGIEPLKNELIGRLIHGAAIRTVISLVGMGGIGKTTLAKKVYDHQTVKGHFDYRAWITVSQSHNTVERLRTMIRRFYETKKELPPNGIDAMDKEELISKSREYLHDKRYVVVFDDVWNEDFWQDIEYALPETNSGIRIIITTRSLSVAEFCKKSSLLHVHNLAPLSLEMAQELLCTRAFQFDQQKQCPPELKDLSFDIVKKCEGLPLAIVAIGGLLSTKGKDVLQWERFHNNLSAQLESNPHLTYVKKILAFSYLDLPHYLKSCFLYLGLFPHNYSIRSKRLIRLWIAEGLIKEKQEMTLEEIAQEYLTMLIHRSLVQVQWRDSTGRVRKLRVHDLMHEVVLSKLEELNLIHQSSQVHMTSTNGTARHLSIYNGECDLSSRNGNFQTHSVIFFSVRELPKSLFTMLSRSFKLLREIDFERASLEYVPEELGTLLHLRYLSLRETKVKMLPRSIGKLHNLQTLDLKRSLVQELPIEISGLRNLQYLVAYSVDFDNHYSIHSVQGARINGSTIRSLESLETLLHVEFQPQNGGDFFNEFGRLTRLRKLGITKLKSEGGMALCDAIQQMHHLESLHISSVKEDEFLQLQSMSSPPLFLQRVRLEGQLVKLPDWISTLKNLVKISLHWSRISDDSLKILGGLPNLLEFWLYDGYDGAEMHFGEGQFRKLKHLGLRTLEGLKKLTTDKGSLACLEILIIGASPQLQEVPTNICNLKCLQTLEFDEMPKEFARKILPNEGPDYWKVQHIPNVHFRYRAEGGQRGTYKLGDFRLYQYLC</sequence>
<dbReference type="PANTHER" id="PTHR23155">
    <property type="entry name" value="DISEASE RESISTANCE PROTEIN RP"/>
    <property type="match status" value="1"/>
</dbReference>
<feature type="domain" description="Disease resistance R13L4/SHOC-2-like LRR" evidence="7">
    <location>
        <begin position="572"/>
        <end position="857"/>
    </location>
</feature>
<dbReference type="Gene3D" id="1.10.10.10">
    <property type="entry name" value="Winged helix-like DNA-binding domain superfamily/Winged helix DNA-binding domain"/>
    <property type="match status" value="1"/>
</dbReference>
<dbReference type="FunFam" id="1.10.10.10:FF:000322">
    <property type="entry name" value="Probable disease resistance protein At1g63360"/>
    <property type="match status" value="1"/>
</dbReference>
<name>A0A6P5WQH3_DURZI</name>
<evidence type="ECO:0000259" key="7">
    <source>
        <dbReference type="Pfam" id="PF23598"/>
    </source>
</evidence>
<dbReference type="InterPro" id="IPR041118">
    <property type="entry name" value="Rx_N"/>
</dbReference>
<dbReference type="PRINTS" id="PR00364">
    <property type="entry name" value="DISEASERSIST"/>
</dbReference>
<evidence type="ECO:0000259" key="5">
    <source>
        <dbReference type="Pfam" id="PF18052"/>
    </source>
</evidence>
<dbReference type="CDD" id="cd14798">
    <property type="entry name" value="RX-CC_like"/>
    <property type="match status" value="1"/>
</dbReference>
<gene>
    <name evidence="9" type="primary">LOC111276259</name>
</gene>
<dbReference type="PANTHER" id="PTHR23155:SF1052">
    <property type="entry name" value="DISEASE RESISTANCE PROTEIN RPM1"/>
    <property type="match status" value="1"/>
</dbReference>
<dbReference type="GO" id="GO:0098542">
    <property type="term" value="P:defense response to other organism"/>
    <property type="evidence" value="ECO:0007669"/>
    <property type="project" value="TreeGrafter"/>
</dbReference>